<reference evidence="6 7" key="1">
    <citation type="journal article" date="2021" name="Sci. Rep.">
        <title>The genome of the diatom Chaetoceros tenuissimus carries an ancient integrated fragment of an extant virus.</title>
        <authorList>
            <person name="Hongo Y."/>
            <person name="Kimura K."/>
            <person name="Takaki Y."/>
            <person name="Yoshida Y."/>
            <person name="Baba S."/>
            <person name="Kobayashi G."/>
            <person name="Nagasaki K."/>
            <person name="Hano T."/>
            <person name="Tomaru Y."/>
        </authorList>
    </citation>
    <scope>NUCLEOTIDE SEQUENCE [LARGE SCALE GENOMIC DNA]</scope>
    <source>
        <strain evidence="6 7">NIES-3715</strain>
    </source>
</reference>
<evidence type="ECO:0000256" key="5">
    <source>
        <dbReference type="SAM" id="Phobius"/>
    </source>
</evidence>
<name>A0AAD3CJ86_9STRA</name>
<feature type="transmembrane region" description="Helical" evidence="5">
    <location>
        <begin position="99"/>
        <end position="118"/>
    </location>
</feature>
<dbReference type="AlphaFoldDB" id="A0AAD3CJ86"/>
<dbReference type="GO" id="GO:0007189">
    <property type="term" value="P:adenylate cyclase-activating G protein-coupled receptor signaling pathway"/>
    <property type="evidence" value="ECO:0007669"/>
    <property type="project" value="TreeGrafter"/>
</dbReference>
<dbReference type="PANTHER" id="PTHR23112:SF0">
    <property type="entry name" value="TRANSMEMBRANE PROTEIN 116"/>
    <property type="match status" value="1"/>
</dbReference>
<comment type="caution">
    <text evidence="6">The sequence shown here is derived from an EMBL/GenBank/DDBJ whole genome shotgun (WGS) entry which is preliminary data.</text>
</comment>
<evidence type="ECO:0000313" key="7">
    <source>
        <dbReference type="Proteomes" id="UP001054902"/>
    </source>
</evidence>
<organism evidence="6 7">
    <name type="scientific">Chaetoceros tenuissimus</name>
    <dbReference type="NCBI Taxonomy" id="426638"/>
    <lineage>
        <taxon>Eukaryota</taxon>
        <taxon>Sar</taxon>
        <taxon>Stramenopiles</taxon>
        <taxon>Ochrophyta</taxon>
        <taxon>Bacillariophyta</taxon>
        <taxon>Coscinodiscophyceae</taxon>
        <taxon>Chaetocerotophycidae</taxon>
        <taxon>Chaetocerotales</taxon>
        <taxon>Chaetocerotaceae</taxon>
        <taxon>Chaetoceros</taxon>
    </lineage>
</organism>
<feature type="transmembrane region" description="Helical" evidence="5">
    <location>
        <begin position="16"/>
        <end position="38"/>
    </location>
</feature>
<evidence type="ECO:0008006" key="8">
    <source>
        <dbReference type="Google" id="ProtNLM"/>
    </source>
</evidence>
<proteinExistence type="predicted"/>
<sequence length="383" mass="43417">MILTSIDGLQNPYSRIIFLISIGDLFQTIGFLSGPFLVPEGTENSMWGRGTITTCEVAGFFLQFGNTLVHFYTVFLTFYFLKRVKDKKTPEEFAKKYEVIVHAIIWLFTLTGCIVALARDDYNPVEGGDLCLPIDKPIDCNIHDDVECVRGKHAPIDALLFLALPMIISFLLLFANLFRFTNYIYAEEKLMRLESEHNANSGNQEKTKILKSMLCCFRRKDQNTSATGIRGRSLGAEALLQSSLYVFAYFLCFIAPIIIFIYIAVGKPRPVWFLWGAAVFSPLGGFFNILIYTRPKIQKARRKFPEVENAPWFVLFLAVIFSGGECPKEIDVSTPSDVDDSDFEDRLRRAFGFGFYSRDEENPPLSSLRQKKNLAKSNTIIGS</sequence>
<evidence type="ECO:0000256" key="2">
    <source>
        <dbReference type="ARBA" id="ARBA00022692"/>
    </source>
</evidence>
<gene>
    <name evidence="6" type="ORF">CTEN210_03375</name>
</gene>
<keyword evidence="2 5" id="KW-0812">Transmembrane</keyword>
<feature type="transmembrane region" description="Helical" evidence="5">
    <location>
        <begin position="271"/>
        <end position="293"/>
    </location>
</feature>
<accession>A0AAD3CJ86</accession>
<evidence type="ECO:0000313" key="6">
    <source>
        <dbReference type="EMBL" id="GFH46901.1"/>
    </source>
</evidence>
<dbReference type="PANTHER" id="PTHR23112">
    <property type="entry name" value="G PROTEIN-COUPLED RECEPTOR 157-RELATED"/>
    <property type="match status" value="1"/>
</dbReference>
<evidence type="ECO:0000256" key="1">
    <source>
        <dbReference type="ARBA" id="ARBA00004141"/>
    </source>
</evidence>
<dbReference type="Proteomes" id="UP001054902">
    <property type="component" value="Unassembled WGS sequence"/>
</dbReference>
<dbReference type="EMBL" id="BLLK01000022">
    <property type="protein sequence ID" value="GFH46901.1"/>
    <property type="molecule type" value="Genomic_DNA"/>
</dbReference>
<evidence type="ECO:0000256" key="3">
    <source>
        <dbReference type="ARBA" id="ARBA00022989"/>
    </source>
</evidence>
<keyword evidence="4 5" id="KW-0472">Membrane</keyword>
<keyword evidence="7" id="KW-1185">Reference proteome</keyword>
<comment type="subcellular location">
    <subcellularLocation>
        <location evidence="1">Membrane</location>
        <topology evidence="1">Multi-pass membrane protein</topology>
    </subcellularLocation>
</comment>
<dbReference type="GO" id="GO:0005886">
    <property type="term" value="C:plasma membrane"/>
    <property type="evidence" value="ECO:0007669"/>
    <property type="project" value="TreeGrafter"/>
</dbReference>
<feature type="transmembrane region" description="Helical" evidence="5">
    <location>
        <begin position="244"/>
        <end position="265"/>
    </location>
</feature>
<feature type="transmembrane region" description="Helical" evidence="5">
    <location>
        <begin position="58"/>
        <end position="79"/>
    </location>
</feature>
<dbReference type="Gene3D" id="1.20.1070.10">
    <property type="entry name" value="Rhodopsin 7-helix transmembrane proteins"/>
    <property type="match status" value="1"/>
</dbReference>
<dbReference type="GO" id="GO:0004930">
    <property type="term" value="F:G protein-coupled receptor activity"/>
    <property type="evidence" value="ECO:0007669"/>
    <property type="project" value="TreeGrafter"/>
</dbReference>
<keyword evidence="3 5" id="KW-1133">Transmembrane helix</keyword>
<protein>
    <recommendedName>
        <fullName evidence="8">G-protein coupled receptors family 1 profile domain-containing protein</fullName>
    </recommendedName>
</protein>
<feature type="transmembrane region" description="Helical" evidence="5">
    <location>
        <begin position="159"/>
        <end position="178"/>
    </location>
</feature>
<evidence type="ECO:0000256" key="4">
    <source>
        <dbReference type="ARBA" id="ARBA00023136"/>
    </source>
</evidence>